<name>A0ABM8S3Z8_9XANT</name>
<dbReference type="RefSeq" id="WP_275548041.1">
    <property type="nucleotide sequence ID" value="NZ_HG992338.1"/>
</dbReference>
<protein>
    <recommendedName>
        <fullName evidence="1">Putative endonuclease Z1 domain-containing protein</fullName>
    </recommendedName>
</protein>
<feature type="domain" description="Putative endonuclease Z1" evidence="1">
    <location>
        <begin position="273"/>
        <end position="472"/>
    </location>
</feature>
<dbReference type="Pfam" id="PF10593">
    <property type="entry name" value="Z1"/>
    <property type="match status" value="1"/>
</dbReference>
<dbReference type="InterPro" id="IPR027417">
    <property type="entry name" value="P-loop_NTPase"/>
</dbReference>
<reference evidence="2 3" key="1">
    <citation type="submission" date="2021-02" db="EMBL/GenBank/DDBJ databases">
        <authorList>
            <person name="Pothier F. J."/>
        </authorList>
    </citation>
    <scope>NUCLEOTIDE SEQUENCE [LARGE SCALE GENOMIC DNA]</scope>
    <source>
        <strain evidence="2 3">301</strain>
    </source>
</reference>
<gene>
    <name evidence="2" type="ORF">XAC301_25620</name>
</gene>
<sequence length="653" mass="72394">MSIRGGHTEEILNLLQQQVGSAEEVNDIAATAREVMGKWVKPLSGGSEQTNGLIYGLVQSGKTGVLTVTGAMGADEGYRTLIVLTSDIDPLYEQTRGRIQEAFPGMDILGKVDLKDPATFLQRLKRSTCAIVVTKNGSILRNLIENLKGGSVRGLACLIIDDEADQASLNTRARKNDGSQSKINHQIEELRSFFHRNTYLQVTATPGALFLQQGEHAFRPKFTALSHPGKDYVGGEDFFAHGVKDLVREFPLTDLMTLSAGMQPTPGTQIPASLLAALDAFMIGATYKREEQPDQKCAFLCHVSTRTDDHKHIVELLRKYKDDLGTGLKSRGSKLISRLRAAFDDLARTHDGLAKFDFNRLLSRIEFLSAGIYVTLVNGETDEDVALHAPYNLFVGGNKLGRGVTIKNLLVSYYGRHPKTPQADTVLQHARMYGYRRKDIGLLRLWLPPELHAVFSAINEMERSLRKLIADSPDEEFRGVYLKNTLQATRRTVLVPGAIGVYTGGGTYNPAQVLRDDSSAKNALKLDKLLSNIGDKEFVEFSIENLQELVKLTSPDPSQSEHVWDPIAVAEGLRQCADILEQESGYVYVDRDRDLKERRRETQGVLSGGESGKVPSGRITIFMIRTKEFGDHHAAWWPQIRFPAGRYALAFAI</sequence>
<keyword evidence="3" id="KW-1185">Reference proteome</keyword>
<dbReference type="InterPro" id="IPR018310">
    <property type="entry name" value="Put_endonuclease_Z1-dom"/>
</dbReference>
<evidence type="ECO:0000313" key="2">
    <source>
        <dbReference type="EMBL" id="CAE6787768.1"/>
    </source>
</evidence>
<dbReference type="EMBL" id="HG992338">
    <property type="protein sequence ID" value="CAE6787768.1"/>
    <property type="molecule type" value="Genomic_DNA"/>
</dbReference>
<accession>A0ABM8S3Z8</accession>
<dbReference type="EMBL" id="HG992338">
    <property type="protein sequence ID" value="CAE6787791.1"/>
    <property type="molecule type" value="Genomic_DNA"/>
</dbReference>
<evidence type="ECO:0000313" key="3">
    <source>
        <dbReference type="Proteomes" id="UP000835287"/>
    </source>
</evidence>
<dbReference type="SUPFAM" id="SSF52540">
    <property type="entry name" value="P-loop containing nucleoside triphosphate hydrolases"/>
    <property type="match status" value="1"/>
</dbReference>
<dbReference type="Proteomes" id="UP000835287">
    <property type="component" value="Chromosome"/>
</dbReference>
<proteinExistence type="predicted"/>
<evidence type="ECO:0000259" key="1">
    <source>
        <dbReference type="Pfam" id="PF10593"/>
    </source>
</evidence>
<organism evidence="2 3">
    <name type="scientific">Xanthomonas arboricola pv. corylina</name>
    <dbReference type="NCBI Taxonomy" id="487821"/>
    <lineage>
        <taxon>Bacteria</taxon>
        <taxon>Pseudomonadati</taxon>
        <taxon>Pseudomonadota</taxon>
        <taxon>Gammaproteobacteria</taxon>
        <taxon>Lysobacterales</taxon>
        <taxon>Lysobacteraceae</taxon>
        <taxon>Xanthomonas</taxon>
    </lineage>
</organism>